<evidence type="ECO:0000259" key="3">
    <source>
        <dbReference type="Pfam" id="PF25917"/>
    </source>
</evidence>
<gene>
    <name evidence="4" type="ORF">BN1221_00731c</name>
</gene>
<dbReference type="NCBIfam" id="TIGR01730">
    <property type="entry name" value="RND_mfp"/>
    <property type="match status" value="1"/>
</dbReference>
<name>A0A0G4JQW8_9GAMM</name>
<feature type="signal peptide" evidence="2">
    <location>
        <begin position="1"/>
        <end position="20"/>
    </location>
</feature>
<evidence type="ECO:0000256" key="2">
    <source>
        <dbReference type="SAM" id="SignalP"/>
    </source>
</evidence>
<dbReference type="OrthoDB" id="9778796at2"/>
<dbReference type="InterPro" id="IPR058625">
    <property type="entry name" value="MdtA-like_BSH"/>
</dbReference>
<organism evidence="4 5">
    <name type="scientific">Brenneria goodwinii</name>
    <dbReference type="NCBI Taxonomy" id="1109412"/>
    <lineage>
        <taxon>Bacteria</taxon>
        <taxon>Pseudomonadati</taxon>
        <taxon>Pseudomonadota</taxon>
        <taxon>Gammaproteobacteria</taxon>
        <taxon>Enterobacterales</taxon>
        <taxon>Pectobacteriaceae</taxon>
        <taxon>Brenneria</taxon>
    </lineage>
</organism>
<keyword evidence="5" id="KW-1185">Reference proteome</keyword>
<accession>A0A0G4JQW8</accession>
<dbReference type="SUPFAM" id="SSF111369">
    <property type="entry name" value="HlyD-like secretion proteins"/>
    <property type="match status" value="1"/>
</dbReference>
<reference evidence="5" key="1">
    <citation type="submission" date="2015-01" db="EMBL/GenBank/DDBJ databases">
        <authorList>
            <person name="Paterson Steve"/>
        </authorList>
    </citation>
    <scope>NUCLEOTIDE SEQUENCE [LARGE SCALE GENOMIC DNA]</scope>
    <source>
        <strain evidence="5">OBR1</strain>
    </source>
</reference>
<dbReference type="STRING" id="1109412.BN1221_00731c"/>
<dbReference type="AlphaFoldDB" id="A0A0G4JQW8"/>
<keyword evidence="2" id="KW-0732">Signal</keyword>
<dbReference type="InterPro" id="IPR006143">
    <property type="entry name" value="RND_pump_MFP"/>
</dbReference>
<comment type="similarity">
    <text evidence="1">Belongs to the membrane fusion protein (MFP) (TC 8.A.1) family.</text>
</comment>
<dbReference type="Gene3D" id="2.40.50.100">
    <property type="match status" value="1"/>
</dbReference>
<dbReference type="Gene3D" id="2.40.30.170">
    <property type="match status" value="1"/>
</dbReference>
<evidence type="ECO:0000256" key="1">
    <source>
        <dbReference type="ARBA" id="ARBA00009477"/>
    </source>
</evidence>
<feature type="domain" description="Multidrug resistance protein MdtA-like barrel-sandwich hybrid" evidence="3">
    <location>
        <begin position="37"/>
        <end position="156"/>
    </location>
</feature>
<dbReference type="RefSeq" id="WP_048636163.1">
    <property type="nucleotide sequence ID" value="NZ_CGIG01000001.1"/>
</dbReference>
<dbReference type="EMBL" id="CGIG01000001">
    <property type="protein sequence ID" value="CPR14324.1"/>
    <property type="molecule type" value="Genomic_DNA"/>
</dbReference>
<dbReference type="Pfam" id="PF25917">
    <property type="entry name" value="BSH_RND"/>
    <property type="match status" value="1"/>
</dbReference>
<evidence type="ECO:0000313" key="5">
    <source>
        <dbReference type="Proteomes" id="UP000044377"/>
    </source>
</evidence>
<protein>
    <submittedName>
        <fullName evidence="4">Probable RND efflux membrane fusion protein</fullName>
    </submittedName>
</protein>
<dbReference type="Proteomes" id="UP000044377">
    <property type="component" value="Unassembled WGS sequence"/>
</dbReference>
<dbReference type="GO" id="GO:1990281">
    <property type="term" value="C:efflux pump complex"/>
    <property type="evidence" value="ECO:0007669"/>
    <property type="project" value="TreeGrafter"/>
</dbReference>
<feature type="chain" id="PRO_5005194416" evidence="2">
    <location>
        <begin position="21"/>
        <end position="248"/>
    </location>
</feature>
<dbReference type="GO" id="GO:0015562">
    <property type="term" value="F:efflux transmembrane transporter activity"/>
    <property type="evidence" value="ECO:0007669"/>
    <property type="project" value="TreeGrafter"/>
</dbReference>
<proteinExistence type="inferred from homology"/>
<sequence>MKALPFLLAGALLAPLWARAAANGDIRVQLSALRYTTLSSEISAKVTDIAVKEGEHFKQGDTLLTFDCTVLKEKQNYSAAAENAARKKLAIANRLDKLNSISLSDVDQARSAVSMAQAENGVNRAMLQRCAIKAPFSGRVTETKVKRWESVPEGKELLSIYDDSAFELEMIVPSRWLVWLKQGNTFQVTLDETGLSYPAEISRISSAVEPVSQSVKVFGRITQSTAGLLPGMSGVALMTPPTAAGSAP</sequence>
<evidence type="ECO:0000313" key="4">
    <source>
        <dbReference type="EMBL" id="CPR14324.1"/>
    </source>
</evidence>
<dbReference type="PANTHER" id="PTHR30469">
    <property type="entry name" value="MULTIDRUG RESISTANCE PROTEIN MDTA"/>
    <property type="match status" value="1"/>
</dbReference>